<evidence type="ECO:0000313" key="1">
    <source>
        <dbReference type="EMBL" id="MCT4333509.1"/>
    </source>
</evidence>
<keyword evidence="2" id="KW-1185">Reference proteome</keyword>
<dbReference type="InterPro" id="IPR013078">
    <property type="entry name" value="His_Pase_superF_clade-1"/>
</dbReference>
<accession>A0ABT2KC06</accession>
<proteinExistence type="predicted"/>
<dbReference type="CDD" id="cd07067">
    <property type="entry name" value="HP_PGM_like"/>
    <property type="match status" value="1"/>
</dbReference>
<protein>
    <submittedName>
        <fullName evidence="1">Histidine phosphatase family protein</fullName>
    </submittedName>
</protein>
<sequence>MPDYPDLYLMRHGETAWNAEGRIQGRLDSPLTSSGRQQAHGLARLVAPVEDALRVASPQGRAVETARIVFGSQAFETDTRLAEIDTGNFSGRLLVELRDQHPEVFREGSLDWYDRTPDGERLACLRTRVTSFLGGLTRPTLIVTHGITLRMIRLVAMGLPPDRLGDMPVVQGAVHVVCRQGHQIWQT</sequence>
<dbReference type="PANTHER" id="PTHR48100:SF59">
    <property type="entry name" value="ADENOSYLCOBALAMIN_ALPHA-RIBAZOLE PHOSPHATASE"/>
    <property type="match status" value="1"/>
</dbReference>
<dbReference type="PANTHER" id="PTHR48100">
    <property type="entry name" value="BROAD-SPECIFICITY PHOSPHATASE YOR283W-RELATED"/>
    <property type="match status" value="1"/>
</dbReference>
<gene>
    <name evidence="1" type="ORF">MU516_11605</name>
</gene>
<dbReference type="Pfam" id="PF00300">
    <property type="entry name" value="His_Phos_1"/>
    <property type="match status" value="1"/>
</dbReference>
<dbReference type="EMBL" id="JANAVZ010000006">
    <property type="protein sequence ID" value="MCT4333509.1"/>
    <property type="molecule type" value="Genomic_DNA"/>
</dbReference>
<dbReference type="InterPro" id="IPR029033">
    <property type="entry name" value="His_PPase_superfam"/>
</dbReference>
<organism evidence="1 2">
    <name type="scientific">Paracoccus maritimus</name>
    <dbReference type="NCBI Taxonomy" id="2933292"/>
    <lineage>
        <taxon>Bacteria</taxon>
        <taxon>Pseudomonadati</taxon>
        <taxon>Pseudomonadota</taxon>
        <taxon>Alphaproteobacteria</taxon>
        <taxon>Rhodobacterales</taxon>
        <taxon>Paracoccaceae</taxon>
        <taxon>Paracoccus</taxon>
    </lineage>
</organism>
<dbReference type="PROSITE" id="PS00175">
    <property type="entry name" value="PG_MUTASE"/>
    <property type="match status" value="1"/>
</dbReference>
<dbReference type="PIRSF" id="PIRSF000709">
    <property type="entry name" value="6PFK_2-Ptase"/>
    <property type="match status" value="1"/>
</dbReference>
<dbReference type="RefSeq" id="WP_260277377.1">
    <property type="nucleotide sequence ID" value="NZ_JANAVZ010000006.1"/>
</dbReference>
<comment type="caution">
    <text evidence="1">The sequence shown here is derived from an EMBL/GenBank/DDBJ whole genome shotgun (WGS) entry which is preliminary data.</text>
</comment>
<dbReference type="SUPFAM" id="SSF53254">
    <property type="entry name" value="Phosphoglycerate mutase-like"/>
    <property type="match status" value="1"/>
</dbReference>
<reference evidence="1 2" key="1">
    <citation type="submission" date="2022-04" db="EMBL/GenBank/DDBJ databases">
        <title>Paracoccus sp. YLB-12 draft genome sequence.</title>
        <authorList>
            <person name="Yu L."/>
        </authorList>
    </citation>
    <scope>NUCLEOTIDE SEQUENCE [LARGE SCALE GENOMIC DNA]</scope>
    <source>
        <strain evidence="1 2">YLB-12</strain>
    </source>
</reference>
<dbReference type="InterPro" id="IPR001345">
    <property type="entry name" value="PG/BPGM_mutase_AS"/>
</dbReference>
<dbReference type="Gene3D" id="3.40.50.1240">
    <property type="entry name" value="Phosphoglycerate mutase-like"/>
    <property type="match status" value="1"/>
</dbReference>
<dbReference type="Proteomes" id="UP001320702">
    <property type="component" value="Unassembled WGS sequence"/>
</dbReference>
<name>A0ABT2KC06_9RHOB</name>
<dbReference type="InterPro" id="IPR050275">
    <property type="entry name" value="PGM_Phosphatase"/>
</dbReference>
<evidence type="ECO:0000313" key="2">
    <source>
        <dbReference type="Proteomes" id="UP001320702"/>
    </source>
</evidence>
<dbReference type="SMART" id="SM00855">
    <property type="entry name" value="PGAM"/>
    <property type="match status" value="1"/>
</dbReference>